<evidence type="ECO:0000313" key="4">
    <source>
        <dbReference type="Proteomes" id="UP000245678"/>
    </source>
</evidence>
<dbReference type="Proteomes" id="UP000245678">
    <property type="component" value="Unassembled WGS sequence"/>
</dbReference>
<proteinExistence type="inferred from homology"/>
<dbReference type="InterPro" id="IPR006015">
    <property type="entry name" value="Universal_stress_UspA"/>
</dbReference>
<dbReference type="Pfam" id="PF00582">
    <property type="entry name" value="Usp"/>
    <property type="match status" value="2"/>
</dbReference>
<keyword evidence="4" id="KW-1185">Reference proteome</keyword>
<sequence>MKTILVPTDFSATANNAASYAANFAKNIRAGITLCHAIKVPSEAPMAAQVAWPLEDYTSLKVETDRELRSLSASLYHEAGIEQTSSGHEFINTSSATGEVMDMIRNTVEERKCVMVVMGMSGAGAVNRFFLGSNTRDVINKATFPLLLIPAGVGFHPITKIAFATDLDSGDIQLIYSAASLANYFNAELLIAHITDEQFEEADDKQKADDFLKDVTCKANYPKIYYRHIKSKDVMHGLDWLCQHTAIDMLVMVHRRANPIERLFGISYTQKLSHHIHIPLLVLPEKLAPVHF</sequence>
<feature type="domain" description="UspA" evidence="2">
    <location>
        <begin position="1"/>
        <end position="150"/>
    </location>
</feature>
<protein>
    <submittedName>
        <fullName evidence="3">Nucleotide-binding universal stress UspA family protein</fullName>
    </submittedName>
</protein>
<accession>A0A316HGP9</accession>
<dbReference type="InterPro" id="IPR006016">
    <property type="entry name" value="UspA"/>
</dbReference>
<dbReference type="EMBL" id="QGHA01000002">
    <property type="protein sequence ID" value="PWK79231.1"/>
    <property type="molecule type" value="Genomic_DNA"/>
</dbReference>
<feature type="domain" description="UspA" evidence="2">
    <location>
        <begin position="159"/>
        <end position="284"/>
    </location>
</feature>
<gene>
    <name evidence="3" type="ORF">LX99_01687</name>
</gene>
<name>A0A316HGP9_9SPHI</name>
<dbReference type="SUPFAM" id="SSF52402">
    <property type="entry name" value="Adenine nucleotide alpha hydrolases-like"/>
    <property type="match status" value="2"/>
</dbReference>
<dbReference type="PANTHER" id="PTHR46268">
    <property type="entry name" value="STRESS RESPONSE PROTEIN NHAX"/>
    <property type="match status" value="1"/>
</dbReference>
<evidence type="ECO:0000313" key="3">
    <source>
        <dbReference type="EMBL" id="PWK79231.1"/>
    </source>
</evidence>
<comment type="caution">
    <text evidence="3">The sequence shown here is derived from an EMBL/GenBank/DDBJ whole genome shotgun (WGS) entry which is preliminary data.</text>
</comment>
<dbReference type="CDD" id="cd00293">
    <property type="entry name" value="USP-like"/>
    <property type="match status" value="1"/>
</dbReference>
<evidence type="ECO:0000256" key="1">
    <source>
        <dbReference type="ARBA" id="ARBA00008791"/>
    </source>
</evidence>
<dbReference type="RefSeq" id="WP_109607432.1">
    <property type="nucleotide sequence ID" value="NZ_QGHA01000002.1"/>
</dbReference>
<dbReference type="PANTHER" id="PTHR46268:SF6">
    <property type="entry name" value="UNIVERSAL STRESS PROTEIN UP12"/>
    <property type="match status" value="1"/>
</dbReference>
<organism evidence="3 4">
    <name type="scientific">Mucilaginibacter oryzae</name>
    <dbReference type="NCBI Taxonomy" id="468058"/>
    <lineage>
        <taxon>Bacteria</taxon>
        <taxon>Pseudomonadati</taxon>
        <taxon>Bacteroidota</taxon>
        <taxon>Sphingobacteriia</taxon>
        <taxon>Sphingobacteriales</taxon>
        <taxon>Sphingobacteriaceae</taxon>
        <taxon>Mucilaginibacter</taxon>
    </lineage>
</organism>
<dbReference type="AlphaFoldDB" id="A0A316HGP9"/>
<evidence type="ECO:0000259" key="2">
    <source>
        <dbReference type="Pfam" id="PF00582"/>
    </source>
</evidence>
<dbReference type="Gene3D" id="3.40.50.12370">
    <property type="match status" value="1"/>
</dbReference>
<dbReference type="PRINTS" id="PR01438">
    <property type="entry name" value="UNVRSLSTRESS"/>
</dbReference>
<reference evidence="3 4" key="1">
    <citation type="submission" date="2018-05" db="EMBL/GenBank/DDBJ databases">
        <title>Genomic Encyclopedia of Archaeal and Bacterial Type Strains, Phase II (KMG-II): from individual species to whole genera.</title>
        <authorList>
            <person name="Goeker M."/>
        </authorList>
    </citation>
    <scope>NUCLEOTIDE SEQUENCE [LARGE SCALE GENOMIC DNA]</scope>
    <source>
        <strain evidence="3 4">DSM 19975</strain>
    </source>
</reference>
<comment type="similarity">
    <text evidence="1">Belongs to the universal stress protein A family.</text>
</comment>